<feature type="transmembrane region" description="Helical" evidence="7">
    <location>
        <begin position="326"/>
        <end position="345"/>
    </location>
</feature>
<dbReference type="GO" id="GO:0005886">
    <property type="term" value="C:plasma membrane"/>
    <property type="evidence" value="ECO:0007669"/>
    <property type="project" value="UniProtKB-SubCell"/>
</dbReference>
<gene>
    <name evidence="8" type="ORF">C7448_104121</name>
</gene>
<dbReference type="PANTHER" id="PTHR43823">
    <property type="entry name" value="SPORULATION PROTEIN YKVU"/>
    <property type="match status" value="1"/>
</dbReference>
<proteinExistence type="predicted"/>
<dbReference type="Pfam" id="PF01554">
    <property type="entry name" value="MatE"/>
    <property type="match status" value="1"/>
</dbReference>
<name>A0A3E0HVQ8_9FLAO</name>
<evidence type="ECO:0000256" key="7">
    <source>
        <dbReference type="SAM" id="Phobius"/>
    </source>
</evidence>
<keyword evidence="4 7" id="KW-0812">Transmembrane</keyword>
<protein>
    <submittedName>
        <fullName evidence="8">Na+-driven multidrug efflux pump</fullName>
    </submittedName>
</protein>
<feature type="transmembrane region" description="Helical" evidence="7">
    <location>
        <begin position="424"/>
        <end position="442"/>
    </location>
</feature>
<feature type="transmembrane region" description="Helical" evidence="7">
    <location>
        <begin position="398"/>
        <end position="418"/>
    </location>
</feature>
<feature type="transmembrane region" description="Helical" evidence="7">
    <location>
        <begin position="365"/>
        <end position="386"/>
    </location>
</feature>
<feature type="transmembrane region" description="Helical" evidence="7">
    <location>
        <begin position="177"/>
        <end position="197"/>
    </location>
</feature>
<dbReference type="InterPro" id="IPR048279">
    <property type="entry name" value="MdtK-like"/>
</dbReference>
<feature type="transmembrane region" description="Helical" evidence="7">
    <location>
        <begin position="106"/>
        <end position="125"/>
    </location>
</feature>
<evidence type="ECO:0000256" key="3">
    <source>
        <dbReference type="ARBA" id="ARBA00022475"/>
    </source>
</evidence>
<evidence type="ECO:0000256" key="5">
    <source>
        <dbReference type="ARBA" id="ARBA00022989"/>
    </source>
</evidence>
<feature type="transmembrane region" description="Helical" evidence="7">
    <location>
        <begin position="145"/>
        <end position="165"/>
    </location>
</feature>
<evidence type="ECO:0000313" key="8">
    <source>
        <dbReference type="EMBL" id="REH50509.1"/>
    </source>
</evidence>
<dbReference type="InterPro" id="IPR002528">
    <property type="entry name" value="MATE_fam"/>
</dbReference>
<evidence type="ECO:0000256" key="4">
    <source>
        <dbReference type="ARBA" id="ARBA00022692"/>
    </source>
</evidence>
<evidence type="ECO:0000256" key="2">
    <source>
        <dbReference type="ARBA" id="ARBA00022448"/>
    </source>
</evidence>
<dbReference type="RefSeq" id="WP_115901108.1">
    <property type="nucleotide sequence ID" value="NZ_QUNS01000004.1"/>
</dbReference>
<dbReference type="GO" id="GO:0042910">
    <property type="term" value="F:xenobiotic transmembrane transporter activity"/>
    <property type="evidence" value="ECO:0007669"/>
    <property type="project" value="InterPro"/>
</dbReference>
<organism evidence="8 9">
    <name type="scientific">Tenacibaculum gallaicum</name>
    <dbReference type="NCBI Taxonomy" id="561505"/>
    <lineage>
        <taxon>Bacteria</taxon>
        <taxon>Pseudomonadati</taxon>
        <taxon>Bacteroidota</taxon>
        <taxon>Flavobacteriia</taxon>
        <taxon>Flavobacteriales</taxon>
        <taxon>Flavobacteriaceae</taxon>
        <taxon>Tenacibaculum</taxon>
    </lineage>
</organism>
<evidence type="ECO:0000313" key="9">
    <source>
        <dbReference type="Proteomes" id="UP000256884"/>
    </source>
</evidence>
<keyword evidence="6 7" id="KW-0472">Membrane</keyword>
<dbReference type="Proteomes" id="UP000256884">
    <property type="component" value="Unassembled WGS sequence"/>
</dbReference>
<dbReference type="OrthoDB" id="9811110at2"/>
<accession>A0A3E0HVQ8</accession>
<dbReference type="AlphaFoldDB" id="A0A3E0HVQ8"/>
<dbReference type="PANTHER" id="PTHR43823:SF3">
    <property type="entry name" value="MULTIDRUG EXPORT PROTEIN MEPA"/>
    <property type="match status" value="1"/>
</dbReference>
<keyword evidence="5 7" id="KW-1133">Transmembrane helix</keyword>
<dbReference type="PIRSF" id="PIRSF006603">
    <property type="entry name" value="DinF"/>
    <property type="match status" value="1"/>
</dbReference>
<comment type="caution">
    <text evidence="8">The sequence shown here is derived from an EMBL/GenBank/DDBJ whole genome shotgun (WGS) entry which is preliminary data.</text>
</comment>
<feature type="transmembrane region" description="Helical" evidence="7">
    <location>
        <begin position="20"/>
        <end position="44"/>
    </location>
</feature>
<evidence type="ECO:0000256" key="6">
    <source>
        <dbReference type="ARBA" id="ARBA00023136"/>
    </source>
</evidence>
<comment type="subcellular location">
    <subcellularLocation>
        <location evidence="1">Cell membrane</location>
        <topology evidence="1">Multi-pass membrane protein</topology>
    </subcellularLocation>
</comment>
<dbReference type="EMBL" id="QUNS01000004">
    <property type="protein sequence ID" value="REH50509.1"/>
    <property type="molecule type" value="Genomic_DNA"/>
</dbReference>
<reference evidence="8 9" key="1">
    <citation type="submission" date="2018-08" db="EMBL/GenBank/DDBJ databases">
        <title>Genomic Encyclopedia of Type Strains, Phase IV (KMG-IV): sequencing the most valuable type-strain genomes for metagenomic binning, comparative biology and taxonomic classification.</title>
        <authorList>
            <person name="Goeker M."/>
        </authorList>
    </citation>
    <scope>NUCLEOTIDE SEQUENCE [LARGE SCALE GENOMIC DNA]</scope>
    <source>
        <strain evidence="8 9">DSM 18841</strain>
    </source>
</reference>
<feature type="transmembrane region" description="Helical" evidence="7">
    <location>
        <begin position="64"/>
        <end position="86"/>
    </location>
</feature>
<dbReference type="InterPro" id="IPR051327">
    <property type="entry name" value="MATE_MepA_subfamily"/>
</dbReference>
<keyword evidence="9" id="KW-1185">Reference proteome</keyword>
<dbReference type="GO" id="GO:0015297">
    <property type="term" value="F:antiporter activity"/>
    <property type="evidence" value="ECO:0007669"/>
    <property type="project" value="InterPro"/>
</dbReference>
<keyword evidence="2" id="KW-0813">Transport</keyword>
<feature type="transmembrane region" description="Helical" evidence="7">
    <location>
        <begin position="203"/>
        <end position="222"/>
    </location>
</feature>
<sequence length="457" mass="50407">MSSKIKKNTKQKLDFINDSLWSLMLKLSVPSILGMMVISINGLVDIFYTSYFIGIKAFTGISMLFPLMLIVTSITVFIAAGSASVLSRAIGAKQIEVQKKIIPNMIALSLIGATLVTVFGIIFSHEVVSVIGISGELFTYALEYFKVYVLGALFSIYGLSANSLIRAEGNIKVAMQFTIASVILNILLTPIFIGVLHMGVAGAAWSSITAMFIYSLLTSLYFIRGKATFKTGHFRIRLEYKILKNVLSIGFSAFTMQLSNLFRQFLLFRLVVFYGTVEAMAFFNAVFRLFTFLAIPLLGLYQSMQPIIGINYGANKPSRCLKGVRIYRLAGVVLGAGLLIPILIFPEAMVNVILPNVELNNTEIFNVRMLLSILLVIPISSSSIVLFQAIGKAKLATLLPIGRQLLLFVPVVLLLTKYFGIKGIYYSLALENILYALVLYIVSRKTLKQISQGIAQE</sequence>
<keyword evidence="3" id="KW-1003">Cell membrane</keyword>
<evidence type="ECO:0000256" key="1">
    <source>
        <dbReference type="ARBA" id="ARBA00004651"/>
    </source>
</evidence>